<evidence type="ECO:0000256" key="4">
    <source>
        <dbReference type="ARBA" id="ARBA00022617"/>
    </source>
</evidence>
<dbReference type="EMBL" id="DMND01000165">
    <property type="protein sequence ID" value="HAN28441.1"/>
    <property type="molecule type" value="Genomic_DNA"/>
</dbReference>
<name>A0A3C1KPC0_9GAMM</name>
<evidence type="ECO:0000256" key="8">
    <source>
        <dbReference type="ARBA" id="ARBA00023014"/>
    </source>
</evidence>
<evidence type="ECO:0000256" key="3">
    <source>
        <dbReference type="ARBA" id="ARBA00017228"/>
    </source>
</evidence>
<keyword evidence="7 10" id="KW-0408">Iron</keyword>
<evidence type="ECO:0000313" key="13">
    <source>
        <dbReference type="Proteomes" id="UP000259273"/>
    </source>
</evidence>
<evidence type="ECO:0000313" key="12">
    <source>
        <dbReference type="EMBL" id="HAN28441.1"/>
    </source>
</evidence>
<dbReference type="SFLD" id="SFLDF00288">
    <property type="entry name" value="HemN-like__clustered_with_nucl"/>
    <property type="match status" value="1"/>
</dbReference>
<evidence type="ECO:0000256" key="9">
    <source>
        <dbReference type="ARBA" id="ARBA00023186"/>
    </source>
</evidence>
<dbReference type="InterPro" id="IPR058240">
    <property type="entry name" value="rSAM_sf"/>
</dbReference>
<evidence type="ECO:0000256" key="5">
    <source>
        <dbReference type="ARBA" id="ARBA00022691"/>
    </source>
</evidence>
<dbReference type="InterPro" id="IPR006638">
    <property type="entry name" value="Elp3/MiaA/NifB-like_rSAM"/>
</dbReference>
<dbReference type="Gene3D" id="3.20.20.70">
    <property type="entry name" value="Aldolase class I"/>
    <property type="match status" value="1"/>
</dbReference>
<keyword evidence="9 10" id="KW-0143">Chaperone</keyword>
<proteinExistence type="inferred from homology"/>
<comment type="similarity">
    <text evidence="2">Belongs to the anaerobic coproporphyrinogen-III oxidase family. HemW subfamily.</text>
</comment>
<dbReference type="PANTHER" id="PTHR13932:SF5">
    <property type="entry name" value="RADICAL S-ADENOSYL METHIONINE DOMAIN-CONTAINING PROTEIN 1, MITOCHONDRIAL"/>
    <property type="match status" value="1"/>
</dbReference>
<reference evidence="12 13" key="1">
    <citation type="journal article" date="2018" name="Nat. Biotechnol.">
        <title>A standardized bacterial taxonomy based on genome phylogeny substantially revises the tree of life.</title>
        <authorList>
            <person name="Parks D.H."/>
            <person name="Chuvochina M."/>
            <person name="Waite D.W."/>
            <person name="Rinke C."/>
            <person name="Skarshewski A."/>
            <person name="Chaumeil P.A."/>
            <person name="Hugenholtz P."/>
        </authorList>
    </citation>
    <scope>NUCLEOTIDE SEQUENCE [LARGE SCALE GENOMIC DNA]</scope>
    <source>
        <strain evidence="12">UBA9158</strain>
    </source>
</reference>
<feature type="non-terminal residue" evidence="12">
    <location>
        <position position="302"/>
    </location>
</feature>
<dbReference type="PANTHER" id="PTHR13932">
    <property type="entry name" value="COPROPORPHYRINIGEN III OXIDASE"/>
    <property type="match status" value="1"/>
</dbReference>
<dbReference type="GO" id="GO:0005737">
    <property type="term" value="C:cytoplasm"/>
    <property type="evidence" value="ECO:0007669"/>
    <property type="project" value="UniProtKB-SubCell"/>
</dbReference>
<gene>
    <name evidence="12" type="ORF">DCP75_12115</name>
</gene>
<dbReference type="GO" id="GO:0046872">
    <property type="term" value="F:metal ion binding"/>
    <property type="evidence" value="ECO:0007669"/>
    <property type="project" value="UniProtKB-UniRule"/>
</dbReference>
<comment type="cofactor">
    <cofactor evidence="1">
        <name>[4Fe-4S] cluster</name>
        <dbReference type="ChEBI" id="CHEBI:49883"/>
    </cofactor>
</comment>
<dbReference type="AlphaFoldDB" id="A0A3C1KPC0"/>
<keyword evidence="8 10" id="KW-0411">Iron-sulfur</keyword>
<dbReference type="SFLD" id="SFLDS00029">
    <property type="entry name" value="Radical_SAM"/>
    <property type="match status" value="1"/>
</dbReference>
<keyword evidence="4 10" id="KW-0349">Heme</keyword>
<evidence type="ECO:0000256" key="7">
    <source>
        <dbReference type="ARBA" id="ARBA00023004"/>
    </source>
</evidence>
<sequence>MGELQLPPLALYVHLPWCERKCPYCDFNSHESRNLPETAYIDSLLADLEADLHFVQGRVIQTLFIGGGTPSLFSAAGIGRLMQGIGQRVALADALEATLEANPGSAEAEKFAGFRAAGINRLSLGIQSFQNEQLAALGRVHDSDQAHAAVAAARRAGFQRINLDLMHGLPAQGASAAMADLATASSYQTGHLSWYQLTIEQNTVFYKQPPILPVEDVLADIQDAGEIQLAAAGLEQYEVSAWAAAGEQCRHNLNYWQFGDYLGIGAGAHGKVSFPDGRIMRYAKRRQPDAYLAAAGDWRVQP</sequence>
<evidence type="ECO:0000256" key="6">
    <source>
        <dbReference type="ARBA" id="ARBA00022723"/>
    </source>
</evidence>
<dbReference type="SMART" id="SM00729">
    <property type="entry name" value="Elp3"/>
    <property type="match status" value="1"/>
</dbReference>
<dbReference type="GO" id="GO:0004109">
    <property type="term" value="F:coproporphyrinogen oxidase activity"/>
    <property type="evidence" value="ECO:0007669"/>
    <property type="project" value="InterPro"/>
</dbReference>
<dbReference type="SFLD" id="SFLDF00562">
    <property type="entry name" value="HemN-like__clustered_with_heat"/>
    <property type="match status" value="1"/>
</dbReference>
<dbReference type="PROSITE" id="PS51918">
    <property type="entry name" value="RADICAL_SAM"/>
    <property type="match status" value="1"/>
</dbReference>
<dbReference type="NCBIfam" id="TIGR00539">
    <property type="entry name" value="hemN_rel"/>
    <property type="match status" value="1"/>
</dbReference>
<keyword evidence="10" id="KW-0004">4Fe-4S</keyword>
<dbReference type="Proteomes" id="UP000259273">
    <property type="component" value="Unassembled WGS sequence"/>
</dbReference>
<comment type="subcellular location">
    <subcellularLocation>
        <location evidence="10">Cytoplasm</location>
    </subcellularLocation>
</comment>
<comment type="caution">
    <text evidence="12">The sequence shown here is derived from an EMBL/GenBank/DDBJ whole genome shotgun (WGS) entry which is preliminary data.</text>
</comment>
<evidence type="ECO:0000256" key="10">
    <source>
        <dbReference type="RuleBase" id="RU364116"/>
    </source>
</evidence>
<organism evidence="12 13">
    <name type="scientific">Haliea salexigens</name>
    <dbReference type="NCBI Taxonomy" id="287487"/>
    <lineage>
        <taxon>Bacteria</taxon>
        <taxon>Pseudomonadati</taxon>
        <taxon>Pseudomonadota</taxon>
        <taxon>Gammaproteobacteria</taxon>
        <taxon>Cellvibrionales</taxon>
        <taxon>Halieaceae</taxon>
        <taxon>Haliea</taxon>
    </lineage>
</organism>
<dbReference type="GO" id="GO:0006779">
    <property type="term" value="P:porphyrin-containing compound biosynthetic process"/>
    <property type="evidence" value="ECO:0007669"/>
    <property type="project" value="InterPro"/>
</dbReference>
<dbReference type="InterPro" id="IPR013785">
    <property type="entry name" value="Aldolase_TIM"/>
</dbReference>
<evidence type="ECO:0000256" key="2">
    <source>
        <dbReference type="ARBA" id="ARBA00006100"/>
    </source>
</evidence>
<evidence type="ECO:0000259" key="11">
    <source>
        <dbReference type="PROSITE" id="PS51918"/>
    </source>
</evidence>
<dbReference type="Pfam" id="PF04055">
    <property type="entry name" value="Radical_SAM"/>
    <property type="match status" value="1"/>
</dbReference>
<evidence type="ECO:0000256" key="1">
    <source>
        <dbReference type="ARBA" id="ARBA00001966"/>
    </source>
</evidence>
<dbReference type="SUPFAM" id="SSF102114">
    <property type="entry name" value="Radical SAM enzymes"/>
    <property type="match status" value="1"/>
</dbReference>
<dbReference type="InterPro" id="IPR007197">
    <property type="entry name" value="rSAM"/>
</dbReference>
<dbReference type="STRING" id="1121937.GCA_000423125_02440"/>
<accession>A0A3C1KPC0</accession>
<dbReference type="InterPro" id="IPR004559">
    <property type="entry name" value="HemW-like"/>
</dbReference>
<dbReference type="GO" id="GO:0051539">
    <property type="term" value="F:4 iron, 4 sulfur cluster binding"/>
    <property type="evidence" value="ECO:0007669"/>
    <property type="project" value="UniProtKB-UniRule"/>
</dbReference>
<keyword evidence="5 10" id="KW-0949">S-adenosyl-L-methionine</keyword>
<dbReference type="SFLD" id="SFLDG01065">
    <property type="entry name" value="anaerobic_coproporphyrinogen-I"/>
    <property type="match status" value="1"/>
</dbReference>
<feature type="domain" description="Radical SAM core" evidence="11">
    <location>
        <begin position="3"/>
        <end position="235"/>
    </location>
</feature>
<comment type="function">
    <text evidence="10">Probably acts as a heme chaperone, transferring heme to an unknown acceptor. Binds one molecule of heme per monomer, possibly covalently. Binds 1 [4Fe-4S] cluster. The cluster is coordinated with 3 cysteines and an exchangeable S-adenosyl-L-methionine.</text>
</comment>
<protein>
    <recommendedName>
        <fullName evidence="3 10">Heme chaperone HemW</fullName>
    </recommendedName>
</protein>
<keyword evidence="6 10" id="KW-0479">Metal-binding</keyword>
<dbReference type="InterPro" id="IPR034505">
    <property type="entry name" value="Coproporphyrinogen-III_oxidase"/>
</dbReference>
<keyword evidence="10" id="KW-0963">Cytoplasm</keyword>